<evidence type="ECO:0000313" key="2">
    <source>
        <dbReference type="EMBL" id="HIR00829.1"/>
    </source>
</evidence>
<dbReference type="AlphaFoldDB" id="A0A9D1D284"/>
<accession>A0A9D1D284</accession>
<dbReference type="EMBL" id="DVGB01000007">
    <property type="protein sequence ID" value="HIR00829.1"/>
    <property type="molecule type" value="Genomic_DNA"/>
</dbReference>
<organism evidence="2 3">
    <name type="scientific">Candidatus Aveggerthella stercoripullorum</name>
    <dbReference type="NCBI Taxonomy" id="2840688"/>
    <lineage>
        <taxon>Bacteria</taxon>
        <taxon>Bacillati</taxon>
        <taxon>Actinomycetota</taxon>
        <taxon>Coriobacteriia</taxon>
        <taxon>Eggerthellales</taxon>
        <taxon>Eggerthellaceae</taxon>
        <taxon>Eggerthellaceae incertae sedis</taxon>
        <taxon>Candidatus Aveggerthella</taxon>
    </lineage>
</organism>
<sequence>MTIHTLIFPLSVLRSDGTTPIEACIRHVSYENPEEKPWYLCYIDSYVRPAQPASQLIPSKELERFAWLGPWEAFLDELASLALPEAWDFECPDEPSAHRNVILKSYICTTFYRLKLEDKVCVDDAARFAAFNTGLVNRRYDDIYACFEPGVGTIPWKFSGFCTGGARGLGKQLVSLFNPLPEPASYFGSKDDLLFDLERELIIDFDHILIDNLERLPVAFLEEELHSSPEGLQLARAVRESDGEDERADALADLADFLLENDRMFRRLRWRLSDAVELARKRVRWNYKTAIPSYYPRANAMSLLLPLCLLDDEHADAALVVQLMPSGNYQGQTILTMQQAYTNARLICRPDSDWLSTAGTKE</sequence>
<gene>
    <name evidence="2" type="ORF">IAA69_00910</name>
</gene>
<evidence type="ECO:0000313" key="3">
    <source>
        <dbReference type="Proteomes" id="UP000824261"/>
    </source>
</evidence>
<feature type="domain" description="DUF3825" evidence="1">
    <location>
        <begin position="78"/>
        <end position="354"/>
    </location>
</feature>
<proteinExistence type="predicted"/>
<reference evidence="2" key="1">
    <citation type="submission" date="2020-10" db="EMBL/GenBank/DDBJ databases">
        <authorList>
            <person name="Gilroy R."/>
        </authorList>
    </citation>
    <scope>NUCLEOTIDE SEQUENCE</scope>
    <source>
        <strain evidence="2">ChiGjej1B1-2707</strain>
    </source>
</reference>
<reference evidence="2" key="2">
    <citation type="journal article" date="2021" name="PeerJ">
        <title>Extensive microbial diversity within the chicken gut microbiome revealed by metagenomics and culture.</title>
        <authorList>
            <person name="Gilroy R."/>
            <person name="Ravi A."/>
            <person name="Getino M."/>
            <person name="Pursley I."/>
            <person name="Horton D.L."/>
            <person name="Alikhan N.F."/>
            <person name="Baker D."/>
            <person name="Gharbi K."/>
            <person name="Hall N."/>
            <person name="Watson M."/>
            <person name="Adriaenssens E.M."/>
            <person name="Foster-Nyarko E."/>
            <person name="Jarju S."/>
            <person name="Secka A."/>
            <person name="Antonio M."/>
            <person name="Oren A."/>
            <person name="Chaudhuri R.R."/>
            <person name="La Ragione R."/>
            <person name="Hildebrand F."/>
            <person name="Pallen M.J."/>
        </authorList>
    </citation>
    <scope>NUCLEOTIDE SEQUENCE</scope>
    <source>
        <strain evidence="2">ChiGjej1B1-2707</strain>
    </source>
</reference>
<protein>
    <submittedName>
        <fullName evidence="2">DUF3825 domain-containing protein</fullName>
    </submittedName>
</protein>
<dbReference type="Pfam" id="PF12873">
    <property type="entry name" value="DUF3825"/>
    <property type="match status" value="1"/>
</dbReference>
<comment type="caution">
    <text evidence="2">The sequence shown here is derived from an EMBL/GenBank/DDBJ whole genome shotgun (WGS) entry which is preliminary data.</text>
</comment>
<name>A0A9D1D284_9ACTN</name>
<dbReference type="Proteomes" id="UP000824261">
    <property type="component" value="Unassembled WGS sequence"/>
</dbReference>
<evidence type="ECO:0000259" key="1">
    <source>
        <dbReference type="Pfam" id="PF12873"/>
    </source>
</evidence>
<dbReference type="InterPro" id="IPR024437">
    <property type="entry name" value="DUF3825"/>
</dbReference>